<feature type="transmembrane region" description="Helical" evidence="2">
    <location>
        <begin position="642"/>
        <end position="661"/>
    </location>
</feature>
<dbReference type="PANTHER" id="PTHR37544:SF3">
    <property type="entry name" value="SPRAY"/>
    <property type="match status" value="1"/>
</dbReference>
<feature type="transmembrane region" description="Helical" evidence="2">
    <location>
        <begin position="673"/>
        <end position="692"/>
    </location>
</feature>
<feature type="compositionally biased region" description="Polar residues" evidence="1">
    <location>
        <begin position="1323"/>
        <end position="1334"/>
    </location>
</feature>
<feature type="transmembrane region" description="Helical" evidence="2">
    <location>
        <begin position="743"/>
        <end position="765"/>
    </location>
</feature>
<keyword evidence="4" id="KW-1185">Reference proteome</keyword>
<dbReference type="Pfam" id="PF11915">
    <property type="entry name" value="DUF3433"/>
    <property type="match status" value="2"/>
</dbReference>
<dbReference type="Proteomes" id="UP000799438">
    <property type="component" value="Unassembled WGS sequence"/>
</dbReference>
<gene>
    <name evidence="3" type="ORF">K452DRAFT_263395</name>
</gene>
<dbReference type="OrthoDB" id="3912677at2759"/>
<protein>
    <submittedName>
        <fullName evidence="3">Uncharacterized protein</fullName>
    </submittedName>
</protein>
<reference evidence="3" key="1">
    <citation type="journal article" date="2020" name="Stud. Mycol.">
        <title>101 Dothideomycetes genomes: a test case for predicting lifestyles and emergence of pathogens.</title>
        <authorList>
            <person name="Haridas S."/>
            <person name="Albert R."/>
            <person name="Binder M."/>
            <person name="Bloem J."/>
            <person name="Labutti K."/>
            <person name="Salamov A."/>
            <person name="Andreopoulos B."/>
            <person name="Baker S."/>
            <person name="Barry K."/>
            <person name="Bills G."/>
            <person name="Bluhm B."/>
            <person name="Cannon C."/>
            <person name="Castanera R."/>
            <person name="Culley D."/>
            <person name="Daum C."/>
            <person name="Ezra D."/>
            <person name="Gonzalez J."/>
            <person name="Henrissat B."/>
            <person name="Kuo A."/>
            <person name="Liang C."/>
            <person name="Lipzen A."/>
            <person name="Lutzoni F."/>
            <person name="Magnuson J."/>
            <person name="Mondo S."/>
            <person name="Nolan M."/>
            <person name="Ohm R."/>
            <person name="Pangilinan J."/>
            <person name="Park H.-J."/>
            <person name="Ramirez L."/>
            <person name="Alfaro M."/>
            <person name="Sun H."/>
            <person name="Tritt A."/>
            <person name="Yoshinaga Y."/>
            <person name="Zwiers L.-H."/>
            <person name="Turgeon B."/>
            <person name="Goodwin S."/>
            <person name="Spatafora J."/>
            <person name="Crous P."/>
            <person name="Grigoriev I."/>
        </authorList>
    </citation>
    <scope>NUCLEOTIDE SEQUENCE</scope>
    <source>
        <strain evidence="3">CBS 121167</strain>
    </source>
</reference>
<evidence type="ECO:0000313" key="3">
    <source>
        <dbReference type="EMBL" id="KAF2145957.1"/>
    </source>
</evidence>
<proteinExistence type="predicted"/>
<dbReference type="InterPro" id="IPR021840">
    <property type="entry name" value="DUF3433"/>
</dbReference>
<keyword evidence="2" id="KW-0812">Transmembrane</keyword>
<dbReference type="RefSeq" id="XP_033401669.1">
    <property type="nucleotide sequence ID" value="XM_033538644.1"/>
</dbReference>
<evidence type="ECO:0000313" key="4">
    <source>
        <dbReference type="Proteomes" id="UP000799438"/>
    </source>
</evidence>
<dbReference type="PANTHER" id="PTHR37544">
    <property type="entry name" value="SPRAY-RELATED"/>
    <property type="match status" value="1"/>
</dbReference>
<evidence type="ECO:0000256" key="1">
    <source>
        <dbReference type="SAM" id="MobiDB-lite"/>
    </source>
</evidence>
<feature type="transmembrane region" description="Helical" evidence="2">
    <location>
        <begin position="130"/>
        <end position="149"/>
    </location>
</feature>
<feature type="transmembrane region" description="Helical" evidence="2">
    <location>
        <begin position="1150"/>
        <end position="1172"/>
    </location>
</feature>
<dbReference type="GeneID" id="54296140"/>
<accession>A0A6A6BSZ8</accession>
<keyword evidence="2" id="KW-1133">Transmembrane helix</keyword>
<name>A0A6A6BSZ8_9PEZI</name>
<feature type="transmembrane region" description="Helical" evidence="2">
    <location>
        <begin position="104"/>
        <end position="123"/>
    </location>
</feature>
<keyword evidence="2" id="KW-0472">Membrane</keyword>
<feature type="region of interest" description="Disordered" evidence="1">
    <location>
        <begin position="1291"/>
        <end position="1382"/>
    </location>
</feature>
<feature type="compositionally biased region" description="Low complexity" evidence="1">
    <location>
        <begin position="1301"/>
        <end position="1317"/>
    </location>
</feature>
<feature type="transmembrane region" description="Helical" evidence="2">
    <location>
        <begin position="65"/>
        <end position="84"/>
    </location>
</feature>
<evidence type="ECO:0000256" key="2">
    <source>
        <dbReference type="SAM" id="Phobius"/>
    </source>
</evidence>
<organism evidence="3 4">
    <name type="scientific">Aplosporella prunicola CBS 121167</name>
    <dbReference type="NCBI Taxonomy" id="1176127"/>
    <lineage>
        <taxon>Eukaryota</taxon>
        <taxon>Fungi</taxon>
        <taxon>Dikarya</taxon>
        <taxon>Ascomycota</taxon>
        <taxon>Pezizomycotina</taxon>
        <taxon>Dothideomycetes</taxon>
        <taxon>Dothideomycetes incertae sedis</taxon>
        <taxon>Botryosphaeriales</taxon>
        <taxon>Aplosporellaceae</taxon>
        <taxon>Aplosporella</taxon>
    </lineage>
</organism>
<sequence length="1382" mass="152142">MPSPHHDRLSISRSHAEWVPEALRKTRAIPFTFLCFIFIAALEAVDQKIEENQGISTQNLNLVRLIRYIPTILAVSIGFLWKYLVGDLKKIVPWSRMSEKWATASDSILLNYIGNLELISVFTSAKRRHWAIFMGLVVGFLSGVLVTAANSLTYTDLSATVSEKADLEKSSRFEFNGTLLDTNGTLPLPFVQLGHYSRPYAAVAVEKLTGEQYSPWTSDNYAFESFNRGPGSSTGNKIIEAKVSSLATTWECHQLQYSSKRKNSGWDDFEFRANPGSVDKSGCSLPVVQNVTDFWHDSKAWLNLTACSKDHGDLRLLATIAYDTDTIDGVTHEPPVFPESTISGNNISMAGLICSPKFTIQNAVVQANEISGKVVNYMTDLSSAEDFDIQTPMEAIWVYLNNPTSARFQAAVLDVDPWTANPPITMDTIKTELGRLLNYNDDSFFTVLANGIVDEMMKGYLRNSTVFQTEVEWLASRTMAQVISAFTRVNETQPLKGSVTTIQPRIKVQHVSLRILQAFLAIIGISSILQATLLRPRTILKEDPGPIAATALTLAASGAPLEREFIPLSVSDNKSMQKRLAITRCKLETERVDHVPVIGLSTAPLPASQAVCSKTESGLEDASSPQDHAGWYPIALRAPAKAGIIIAFFIAMAVLAVLQGLSSKNHGICRNDVTSLTVVSYIVTLILVFLGWTSSGLDGAVRSATPYMSLRRGSKRQPLLFNFRDIPALWVPFKAITSKAGPAVAVSSLALICLPVIKIVAAGLYTTAYDTTSADIRINLDKGLLNDWSDIYRATDLDSLQERAAQFTEWINTPSLGLAQRPGILENLVFGDIHKLVNSDAARDTKPGDEIDLIAPAIAADVKCTSVAPSDFDALACFGTYYEDSYTFAFRCSNNHCNQTLDFSWDMNWYIPTLRGKMTPFAYEGEIFVNDTDLYVFLSDFSNVKGLMISEFPQECNETSGAVDPRTLNVSSPSLRAVACHRNLTQVDVNATFTQVTNSEINGSSVYSWRPSQFNHASIKYGYQYTLDETPLELDFRSQTSIPDIFNYGKAITTQQTPGLHSNSLWPSPGSSLNFFQLLAVYAEYTNKNISSLLDPDQLATAAEAMYTAYSTQMLTELRPLLGLTIKRWGSLDYVNGTILKRREYVQQDLHTTVVLEALLAAVLCCILWICFRFPSRSILPKDPDSIAARISFLANSSMVQRLREEHATRVADSNIWRSERAGLGWWRVQNAAADEQGQESAQQRGWRWGIDVGKEMVQQDWNHAPYEDEDPLHLGTGKPVLASSEGHTVLASSLHGNGNGDESSSSSSSSNGNGAPSPSPSWARSYSPIRQTRSLSASPSPPVSPMQGSLELHSIAQLSPTESMARPDSPAFSLSAAQRPR</sequence>
<dbReference type="EMBL" id="ML995476">
    <property type="protein sequence ID" value="KAF2145957.1"/>
    <property type="molecule type" value="Genomic_DNA"/>
</dbReference>
<feature type="transmembrane region" description="Helical" evidence="2">
    <location>
        <begin position="28"/>
        <end position="45"/>
    </location>
</feature>